<evidence type="ECO:0000313" key="3">
    <source>
        <dbReference type="Proteomes" id="UP000256964"/>
    </source>
</evidence>
<dbReference type="EMBL" id="KZ857559">
    <property type="protein sequence ID" value="RDX40384.1"/>
    <property type="molecule type" value="Genomic_DNA"/>
</dbReference>
<protein>
    <submittedName>
        <fullName evidence="2">Uncharacterized protein</fullName>
    </submittedName>
</protein>
<accession>A0A371CJB9</accession>
<evidence type="ECO:0000313" key="2">
    <source>
        <dbReference type="EMBL" id="RDX40384.1"/>
    </source>
</evidence>
<feature type="region of interest" description="Disordered" evidence="1">
    <location>
        <begin position="95"/>
        <end position="119"/>
    </location>
</feature>
<keyword evidence="3" id="KW-1185">Reference proteome</keyword>
<sequence length="184" mass="20356">MPYRLKSSISPQQLSDLAVFRAPFPRTGVAEPSRYFNVCLLIRRTQGIPGLDLQGPSTIHSIAYTLPSRSPAPGNIVAAHDAWWQYSPSFFGSGQHGDSRLANPTSDDPPNPQFHISNSRLRTSSYLPDDIHEPTACRARRRRHSYLLRRHEHADPPSLCSADISASGALSFLRATRVGLRSPS</sequence>
<organism evidence="2 3">
    <name type="scientific">Lentinus brumalis</name>
    <dbReference type="NCBI Taxonomy" id="2498619"/>
    <lineage>
        <taxon>Eukaryota</taxon>
        <taxon>Fungi</taxon>
        <taxon>Dikarya</taxon>
        <taxon>Basidiomycota</taxon>
        <taxon>Agaricomycotina</taxon>
        <taxon>Agaricomycetes</taxon>
        <taxon>Polyporales</taxon>
        <taxon>Polyporaceae</taxon>
        <taxon>Lentinus</taxon>
    </lineage>
</organism>
<dbReference type="AlphaFoldDB" id="A0A371CJB9"/>
<name>A0A371CJB9_9APHY</name>
<reference evidence="2 3" key="1">
    <citation type="journal article" date="2018" name="Biotechnol. Biofuels">
        <title>Integrative visual omics of the white-rot fungus Polyporus brumalis exposes the biotechnological potential of its oxidative enzymes for delignifying raw plant biomass.</title>
        <authorList>
            <person name="Miyauchi S."/>
            <person name="Rancon A."/>
            <person name="Drula E."/>
            <person name="Hage H."/>
            <person name="Chaduli D."/>
            <person name="Favel A."/>
            <person name="Grisel S."/>
            <person name="Henrissat B."/>
            <person name="Herpoel-Gimbert I."/>
            <person name="Ruiz-Duenas F.J."/>
            <person name="Chevret D."/>
            <person name="Hainaut M."/>
            <person name="Lin J."/>
            <person name="Wang M."/>
            <person name="Pangilinan J."/>
            <person name="Lipzen A."/>
            <person name="Lesage-Meessen L."/>
            <person name="Navarro D."/>
            <person name="Riley R."/>
            <person name="Grigoriev I.V."/>
            <person name="Zhou S."/>
            <person name="Raouche S."/>
            <person name="Rosso M.N."/>
        </authorList>
    </citation>
    <scope>NUCLEOTIDE SEQUENCE [LARGE SCALE GENOMIC DNA]</scope>
    <source>
        <strain evidence="2 3">BRFM 1820</strain>
    </source>
</reference>
<evidence type="ECO:0000256" key="1">
    <source>
        <dbReference type="SAM" id="MobiDB-lite"/>
    </source>
</evidence>
<dbReference type="Proteomes" id="UP000256964">
    <property type="component" value="Unassembled WGS sequence"/>
</dbReference>
<gene>
    <name evidence="2" type="ORF">OH76DRAFT_359093</name>
</gene>
<proteinExistence type="predicted"/>